<protein>
    <submittedName>
        <fullName evidence="2">Uncharacterized protein</fullName>
    </submittedName>
</protein>
<name>A0A6G0TTP1_APHGL</name>
<organism evidence="2 3">
    <name type="scientific">Aphis glycines</name>
    <name type="common">Soybean aphid</name>
    <dbReference type="NCBI Taxonomy" id="307491"/>
    <lineage>
        <taxon>Eukaryota</taxon>
        <taxon>Metazoa</taxon>
        <taxon>Ecdysozoa</taxon>
        <taxon>Arthropoda</taxon>
        <taxon>Hexapoda</taxon>
        <taxon>Insecta</taxon>
        <taxon>Pterygota</taxon>
        <taxon>Neoptera</taxon>
        <taxon>Paraneoptera</taxon>
        <taxon>Hemiptera</taxon>
        <taxon>Sternorrhyncha</taxon>
        <taxon>Aphidomorpha</taxon>
        <taxon>Aphidoidea</taxon>
        <taxon>Aphididae</taxon>
        <taxon>Aphidini</taxon>
        <taxon>Aphis</taxon>
        <taxon>Aphis</taxon>
    </lineage>
</organism>
<reference evidence="2 3" key="1">
    <citation type="submission" date="2019-08" db="EMBL/GenBank/DDBJ databases">
        <title>The genome of the soybean aphid Biotype 1, its phylome, world population structure and adaptation to the North American continent.</title>
        <authorList>
            <person name="Giordano R."/>
            <person name="Donthu R.K."/>
            <person name="Hernandez A.G."/>
            <person name="Wright C.L."/>
            <person name="Zimin A.V."/>
        </authorList>
    </citation>
    <scope>NUCLEOTIDE SEQUENCE [LARGE SCALE GENOMIC DNA]</scope>
    <source>
        <tissue evidence="2">Whole aphids</tissue>
    </source>
</reference>
<accession>A0A6G0TTP1</accession>
<dbReference type="AlphaFoldDB" id="A0A6G0TTP1"/>
<keyword evidence="1" id="KW-0472">Membrane</keyword>
<keyword evidence="3" id="KW-1185">Reference proteome</keyword>
<keyword evidence="1" id="KW-0812">Transmembrane</keyword>
<feature type="transmembrane region" description="Helical" evidence="1">
    <location>
        <begin position="113"/>
        <end position="134"/>
    </location>
</feature>
<comment type="caution">
    <text evidence="2">The sequence shown here is derived from an EMBL/GenBank/DDBJ whole genome shotgun (WGS) entry which is preliminary data.</text>
</comment>
<dbReference type="Proteomes" id="UP000475862">
    <property type="component" value="Unassembled WGS sequence"/>
</dbReference>
<dbReference type="EMBL" id="VYZN01000017">
    <property type="protein sequence ID" value="KAE9538120.1"/>
    <property type="molecule type" value="Genomic_DNA"/>
</dbReference>
<gene>
    <name evidence="2" type="ORF">AGLY_006092</name>
</gene>
<proteinExistence type="predicted"/>
<evidence type="ECO:0000313" key="3">
    <source>
        <dbReference type="Proteomes" id="UP000475862"/>
    </source>
</evidence>
<sequence>MYNRQNIFNNHYFVYKVQSDIDKILLKQKMWFGKNLECFNVSEIQSINIKYEIVLKVRINNDYIINNIKDGLCKLTFNVLILSKNCKSSIFRNNKKKPIGCIESISSSELNNIAFSLYTGVCFFAVFDFPLFFCPPIILKTIYRTLDFNSNKNIHSSSKQTKMFKKYIKILRGSFPKHLLQVYIDIKIKLNHKLKNQCLKNN</sequence>
<evidence type="ECO:0000313" key="2">
    <source>
        <dbReference type="EMBL" id="KAE9538120.1"/>
    </source>
</evidence>
<keyword evidence="1" id="KW-1133">Transmembrane helix</keyword>
<evidence type="ECO:0000256" key="1">
    <source>
        <dbReference type="SAM" id="Phobius"/>
    </source>
</evidence>